<dbReference type="InterPro" id="IPR015421">
    <property type="entry name" value="PyrdxlP-dep_Trfase_major"/>
</dbReference>
<dbReference type="InterPro" id="IPR015422">
    <property type="entry name" value="PyrdxlP-dep_Trfase_small"/>
</dbReference>
<proteinExistence type="predicted"/>
<comment type="caution">
    <text evidence="2">The sequence shown here is derived from an EMBL/GenBank/DDBJ whole genome shotgun (WGS) entry which is preliminary data.</text>
</comment>
<gene>
    <name evidence="2" type="ORF">ACFPN2_30875</name>
</gene>
<dbReference type="CDD" id="cd00609">
    <property type="entry name" value="AAT_like"/>
    <property type="match status" value="1"/>
</dbReference>
<dbReference type="RefSeq" id="WP_380603911.1">
    <property type="nucleotide sequence ID" value="NZ_JBHSDU010000015.1"/>
</dbReference>
<accession>A0ABV8T0S9</accession>
<dbReference type="Proteomes" id="UP001595904">
    <property type="component" value="Unassembled WGS sequence"/>
</dbReference>
<feature type="domain" description="Aminotransferase class I/classII large" evidence="1">
    <location>
        <begin position="63"/>
        <end position="363"/>
    </location>
</feature>
<reference evidence="3" key="1">
    <citation type="journal article" date="2019" name="Int. J. Syst. Evol. Microbiol.">
        <title>The Global Catalogue of Microorganisms (GCM) 10K type strain sequencing project: providing services to taxonomists for standard genome sequencing and annotation.</title>
        <authorList>
            <consortium name="The Broad Institute Genomics Platform"/>
            <consortium name="The Broad Institute Genome Sequencing Center for Infectious Disease"/>
            <person name="Wu L."/>
            <person name="Ma J."/>
        </authorList>
    </citation>
    <scope>NUCLEOTIDE SEQUENCE [LARGE SCALE GENOMIC DNA]</scope>
    <source>
        <strain evidence="3">CGMCC 1.10759</strain>
    </source>
</reference>
<dbReference type="EMBL" id="JBHSDU010000015">
    <property type="protein sequence ID" value="MFC4313521.1"/>
    <property type="molecule type" value="Genomic_DNA"/>
</dbReference>
<evidence type="ECO:0000313" key="3">
    <source>
        <dbReference type="Proteomes" id="UP001595904"/>
    </source>
</evidence>
<dbReference type="Gene3D" id="3.90.1150.10">
    <property type="entry name" value="Aspartate Aminotransferase, domain 1"/>
    <property type="match status" value="1"/>
</dbReference>
<protein>
    <submittedName>
        <fullName evidence="2">Pyridoxal phosphate-dependent aminotransferase</fullName>
    </submittedName>
</protein>
<organism evidence="2 3">
    <name type="scientific">Steroidobacter flavus</name>
    <dbReference type="NCBI Taxonomy" id="1842136"/>
    <lineage>
        <taxon>Bacteria</taxon>
        <taxon>Pseudomonadati</taxon>
        <taxon>Pseudomonadota</taxon>
        <taxon>Gammaproteobacteria</taxon>
        <taxon>Steroidobacterales</taxon>
        <taxon>Steroidobacteraceae</taxon>
        <taxon>Steroidobacter</taxon>
    </lineage>
</organism>
<evidence type="ECO:0000259" key="1">
    <source>
        <dbReference type="Pfam" id="PF00155"/>
    </source>
</evidence>
<keyword evidence="2" id="KW-0808">Transferase</keyword>
<sequence length="376" mass="41547">MDTLNSHDYSKWCRRIVEESQSHADANLLFDSSIAEPTELLREQINRCFGGALTSRYRSTFGNGNPYVLDSLAARYGVPRDSITCTTGASSGLAIIFNAYVEPGSHVIVERPYFDFLPALALNHGAQVSFIERRAPDYSIDPEELEALIRPNTRLIVLTNLNNPTGAHLTDAQLRKLATVAERAGVKIVVDEVYGDFVSLDTAAKLSPAFISVNSLTKVYGLFSLKCGWIIASEEARARINAVYERFEFGLSKVAHTVAAVVLEDMRPFESHWRGILSASQPVVLMQAEALARAGLLTGDVPAFGCMYFPRLTFNVDDVALTDWLWLHHDIAVAPGSYFGSPGHLRIGFGRNAQDVANGMERLRLGLLQYRELHNV</sequence>
<dbReference type="Gene3D" id="3.40.640.10">
    <property type="entry name" value="Type I PLP-dependent aspartate aminotransferase-like (Major domain)"/>
    <property type="match status" value="1"/>
</dbReference>
<dbReference type="InterPro" id="IPR004839">
    <property type="entry name" value="Aminotransferase_I/II_large"/>
</dbReference>
<name>A0ABV8T0S9_9GAMM</name>
<dbReference type="SUPFAM" id="SSF53383">
    <property type="entry name" value="PLP-dependent transferases"/>
    <property type="match status" value="1"/>
</dbReference>
<dbReference type="Pfam" id="PF00155">
    <property type="entry name" value="Aminotran_1_2"/>
    <property type="match status" value="1"/>
</dbReference>
<dbReference type="PANTHER" id="PTHR43510:SF1">
    <property type="entry name" value="AMINOTRANSFERASE FUNCTION, HYPOTHETICAL (EUROFUNG)"/>
    <property type="match status" value="1"/>
</dbReference>
<evidence type="ECO:0000313" key="2">
    <source>
        <dbReference type="EMBL" id="MFC4313521.1"/>
    </source>
</evidence>
<keyword evidence="3" id="KW-1185">Reference proteome</keyword>
<dbReference type="GO" id="GO:0008483">
    <property type="term" value="F:transaminase activity"/>
    <property type="evidence" value="ECO:0007669"/>
    <property type="project" value="UniProtKB-KW"/>
</dbReference>
<keyword evidence="2" id="KW-0032">Aminotransferase</keyword>
<dbReference type="PANTHER" id="PTHR43510">
    <property type="entry name" value="AMINOTRANSFERASE FUNCTION, HYPOTHETICAL (EUROFUNG)"/>
    <property type="match status" value="1"/>
</dbReference>
<dbReference type="InterPro" id="IPR015424">
    <property type="entry name" value="PyrdxlP-dep_Trfase"/>
</dbReference>